<name>A0A9P4N7X2_9PLEO</name>
<dbReference type="EMBL" id="ML986629">
    <property type="protein sequence ID" value="KAF2263171.1"/>
    <property type="molecule type" value="Genomic_DNA"/>
</dbReference>
<proteinExistence type="predicted"/>
<comment type="caution">
    <text evidence="1">The sequence shown here is derived from an EMBL/GenBank/DDBJ whole genome shotgun (WGS) entry which is preliminary data.</text>
</comment>
<reference evidence="2" key="1">
    <citation type="journal article" date="2020" name="Stud. Mycol.">
        <title>101 Dothideomycetes genomes: A test case for predicting lifestyles and emergence of pathogens.</title>
        <authorList>
            <person name="Haridas S."/>
            <person name="Albert R."/>
            <person name="Binder M."/>
            <person name="Bloem J."/>
            <person name="LaButti K."/>
            <person name="Salamov A."/>
            <person name="Andreopoulos B."/>
            <person name="Baker S."/>
            <person name="Barry K."/>
            <person name="Bills G."/>
            <person name="Bluhm B."/>
            <person name="Cannon C."/>
            <person name="Castanera R."/>
            <person name="Culley D."/>
            <person name="Daum C."/>
            <person name="Ezra D."/>
            <person name="Gonzalez J."/>
            <person name="Henrissat B."/>
            <person name="Kuo A."/>
            <person name="Liang C."/>
            <person name="Lipzen A."/>
            <person name="Lutzoni F."/>
            <person name="Magnuson J."/>
            <person name="Mondo S."/>
            <person name="Nolan M."/>
            <person name="Ohm R."/>
            <person name="Pangilinan J."/>
            <person name="Park H.-J."/>
            <person name="Ramirez L."/>
            <person name="Alfaro M."/>
            <person name="Sun H."/>
            <person name="Tritt A."/>
            <person name="Yoshinaga Y."/>
            <person name="Zwiers L.-H."/>
            <person name="Turgeon B."/>
            <person name="Goodwin S."/>
            <person name="Spatafora J."/>
            <person name="Crous P."/>
            <person name="Grigoriev I."/>
        </authorList>
    </citation>
    <scope>NUCLEOTIDE SEQUENCE [LARGE SCALE GENOMIC DNA]</scope>
    <source>
        <strain evidence="2">CBS 304.66</strain>
    </source>
</reference>
<keyword evidence="2" id="KW-1185">Reference proteome</keyword>
<dbReference type="Proteomes" id="UP000800093">
    <property type="component" value="Unassembled WGS sequence"/>
</dbReference>
<gene>
    <name evidence="1" type="ORF">CC78DRAFT_286780</name>
</gene>
<accession>A0A9P4N7X2</accession>
<evidence type="ECO:0000313" key="1">
    <source>
        <dbReference type="EMBL" id="KAF2263171.1"/>
    </source>
</evidence>
<dbReference type="AlphaFoldDB" id="A0A9P4N7X2"/>
<protein>
    <submittedName>
        <fullName evidence="1">Uncharacterized protein</fullName>
    </submittedName>
</protein>
<organism evidence="1 2">
    <name type="scientific">Lojkania enalia</name>
    <dbReference type="NCBI Taxonomy" id="147567"/>
    <lineage>
        <taxon>Eukaryota</taxon>
        <taxon>Fungi</taxon>
        <taxon>Dikarya</taxon>
        <taxon>Ascomycota</taxon>
        <taxon>Pezizomycotina</taxon>
        <taxon>Dothideomycetes</taxon>
        <taxon>Pleosporomycetidae</taxon>
        <taxon>Pleosporales</taxon>
        <taxon>Pleosporales incertae sedis</taxon>
        <taxon>Lojkania</taxon>
    </lineage>
</organism>
<evidence type="ECO:0000313" key="2">
    <source>
        <dbReference type="Proteomes" id="UP000800093"/>
    </source>
</evidence>
<dbReference type="OrthoDB" id="66964at2759"/>
<sequence length="307" mass="34085">MLPPVNPGILERNPNFAALYKDLCVRKLNPDGSTRETKKQRIHEEIRRNLTTVRKSLTSTQILIDTLSDLPFKAAELPPELHSVIEILTAQLSGRVSDDDREILSGDVEIFLDHISIISELISEQLATIASHLCRIVDPLNPPAISLLPTKVAEIQEKALTELPAELATERVELANTAYTVLSMHRQMLESSIKILEQTMHGSLARATKAKAEHLHARSTALGLQARIHTLTHPPPNEFVNALGNYRASQGSTEVALKNRAALAKKALELYDRAGERAMRDIAKRATYLKGEIERTRGEIGKLERGE</sequence>